<gene>
    <name evidence="3" type="ORF">H9853_02800</name>
</gene>
<feature type="domain" description="MannoseP isomerase/GMP-like beta-helix" evidence="2">
    <location>
        <begin position="276"/>
        <end position="322"/>
    </location>
</feature>
<organism evidence="3 4">
    <name type="scientific">Candidatus Sphingobacterium stercoripullorum</name>
    <dbReference type="NCBI Taxonomy" id="2838759"/>
    <lineage>
        <taxon>Bacteria</taxon>
        <taxon>Pseudomonadati</taxon>
        <taxon>Bacteroidota</taxon>
        <taxon>Sphingobacteriia</taxon>
        <taxon>Sphingobacteriales</taxon>
        <taxon>Sphingobacteriaceae</taxon>
        <taxon>Sphingobacterium</taxon>
    </lineage>
</organism>
<dbReference type="InterPro" id="IPR049577">
    <property type="entry name" value="GMPP_N"/>
</dbReference>
<reference evidence="3" key="1">
    <citation type="journal article" date="2021" name="PeerJ">
        <title>Extensive microbial diversity within the chicken gut microbiome revealed by metagenomics and culture.</title>
        <authorList>
            <person name="Gilroy R."/>
            <person name="Ravi A."/>
            <person name="Getino M."/>
            <person name="Pursley I."/>
            <person name="Horton D.L."/>
            <person name="Alikhan N.F."/>
            <person name="Baker D."/>
            <person name="Gharbi K."/>
            <person name="Hall N."/>
            <person name="Watson M."/>
            <person name="Adriaenssens E.M."/>
            <person name="Foster-Nyarko E."/>
            <person name="Jarju S."/>
            <person name="Secka A."/>
            <person name="Antonio M."/>
            <person name="Oren A."/>
            <person name="Chaudhuri R.R."/>
            <person name="La Ragione R."/>
            <person name="Hildebrand F."/>
            <person name="Pallen M.J."/>
        </authorList>
    </citation>
    <scope>NUCLEOTIDE SEQUENCE</scope>
    <source>
        <strain evidence="3">1719</strain>
    </source>
</reference>
<evidence type="ECO:0000313" key="3">
    <source>
        <dbReference type="EMBL" id="HIX53930.1"/>
    </source>
</evidence>
<dbReference type="AlphaFoldDB" id="A0A9D1W7A5"/>
<dbReference type="Gene3D" id="3.90.550.10">
    <property type="entry name" value="Spore Coat Polysaccharide Biosynthesis Protein SpsA, Chain A"/>
    <property type="match status" value="1"/>
</dbReference>
<proteinExistence type="predicted"/>
<protein>
    <submittedName>
        <fullName evidence="3">NTP transferase domain-containing protein</fullName>
    </submittedName>
</protein>
<name>A0A9D1W7A5_9SPHI</name>
<dbReference type="InterPro" id="IPR005835">
    <property type="entry name" value="NTP_transferase_dom"/>
</dbReference>
<evidence type="ECO:0000259" key="2">
    <source>
        <dbReference type="Pfam" id="PF22640"/>
    </source>
</evidence>
<reference evidence="3" key="2">
    <citation type="submission" date="2021-04" db="EMBL/GenBank/DDBJ databases">
        <authorList>
            <person name="Gilroy R."/>
        </authorList>
    </citation>
    <scope>NUCLEOTIDE SEQUENCE</scope>
    <source>
        <strain evidence="3">1719</strain>
    </source>
</reference>
<dbReference type="PANTHER" id="PTHR46390:SF1">
    <property type="entry name" value="MANNOSE-1-PHOSPHATE GUANYLYLTRANSFERASE"/>
    <property type="match status" value="1"/>
</dbReference>
<dbReference type="GO" id="GO:0004475">
    <property type="term" value="F:mannose-1-phosphate guanylyltransferase (GTP) activity"/>
    <property type="evidence" value="ECO:0007669"/>
    <property type="project" value="InterPro"/>
</dbReference>
<dbReference type="EMBL" id="DXEZ01000077">
    <property type="protein sequence ID" value="HIX53930.1"/>
    <property type="molecule type" value="Genomic_DNA"/>
</dbReference>
<dbReference type="PANTHER" id="PTHR46390">
    <property type="entry name" value="MANNOSE-1-PHOSPHATE GUANYLYLTRANSFERASE"/>
    <property type="match status" value="1"/>
</dbReference>
<dbReference type="CDD" id="cd02509">
    <property type="entry name" value="GDP-M1P_Guanylyltransferase"/>
    <property type="match status" value="1"/>
</dbReference>
<keyword evidence="3" id="KW-0808">Transferase</keyword>
<dbReference type="InterPro" id="IPR051161">
    <property type="entry name" value="Mannose-6P_isomerase_type2"/>
</dbReference>
<dbReference type="GO" id="GO:0009298">
    <property type="term" value="P:GDP-mannose biosynthetic process"/>
    <property type="evidence" value="ECO:0007669"/>
    <property type="project" value="TreeGrafter"/>
</dbReference>
<dbReference type="Pfam" id="PF00483">
    <property type="entry name" value="NTP_transferase"/>
    <property type="match status" value="1"/>
</dbReference>
<dbReference type="Proteomes" id="UP000824156">
    <property type="component" value="Unassembled WGS sequence"/>
</dbReference>
<feature type="domain" description="Nucleotidyl transferase" evidence="1">
    <location>
        <begin position="6"/>
        <end position="265"/>
    </location>
</feature>
<dbReference type="SUPFAM" id="SSF53448">
    <property type="entry name" value="Nucleotide-diphospho-sugar transferases"/>
    <property type="match status" value="1"/>
</dbReference>
<dbReference type="InterPro" id="IPR029044">
    <property type="entry name" value="Nucleotide-diphossugar_trans"/>
</dbReference>
<comment type="caution">
    <text evidence="3">The sequence shown here is derived from an EMBL/GenBank/DDBJ whole genome shotgun (WGS) entry which is preliminary data.</text>
</comment>
<evidence type="ECO:0000259" key="1">
    <source>
        <dbReference type="Pfam" id="PF00483"/>
    </source>
</evidence>
<dbReference type="Pfam" id="PF22640">
    <property type="entry name" value="ManC_GMP_beta-helix"/>
    <property type="match status" value="1"/>
</dbReference>
<dbReference type="SUPFAM" id="SSF159283">
    <property type="entry name" value="Guanosine diphospho-D-mannose pyrophosphorylase/mannose-6-phosphate isomerase linker domain"/>
    <property type="match status" value="1"/>
</dbReference>
<dbReference type="InterPro" id="IPR054566">
    <property type="entry name" value="ManC/GMP-like_b-helix"/>
</dbReference>
<sequence>MGKIVNVILSGGVGSRLWPLSRKSKPKQYLPIFSGKSLFELAVDRNSRIAQEVLLVASESNLELANPALQGVSHRIVVESVPRNTAAAIAFAAFALEKDDVMLVTPSDHLVENQEDYKSAIEHGVKFAEKDNIVTFGIVPHYPETGYGYIEHEGNDVISFREKPNESTAKEFLQRKRFLWNSGIFCFKAGVFLEELERYSPAVFLAAKEAFQNSKEDIIDKELSLAIPSISVDYAVMEKSDRIKVVPAKFKWSDMGAFDSLYEHLKDNGHPTDENGNMVIGDTDKEIAFVGLKDTIVVSTDDALLVLDMNSAQKVKDLYESLQENNSDLIE</sequence>
<accession>A0A9D1W7A5</accession>
<evidence type="ECO:0000313" key="4">
    <source>
        <dbReference type="Proteomes" id="UP000824156"/>
    </source>
</evidence>